<keyword evidence="7" id="KW-1185">Reference proteome</keyword>
<dbReference type="GO" id="GO:0003677">
    <property type="term" value="F:DNA binding"/>
    <property type="evidence" value="ECO:0007669"/>
    <property type="project" value="UniProtKB-KW"/>
</dbReference>
<evidence type="ECO:0000256" key="3">
    <source>
        <dbReference type="PROSITE-ProRule" id="PRU00169"/>
    </source>
</evidence>
<dbReference type="Proteomes" id="UP001264980">
    <property type="component" value="Unassembled WGS sequence"/>
</dbReference>
<keyword evidence="1 3" id="KW-0597">Phosphoprotein</keyword>
<dbReference type="Gene3D" id="3.40.50.2300">
    <property type="match status" value="1"/>
</dbReference>
<dbReference type="PANTHER" id="PTHR43214">
    <property type="entry name" value="TWO-COMPONENT RESPONSE REGULATOR"/>
    <property type="match status" value="1"/>
</dbReference>
<organism evidence="6 7">
    <name type="scientific">Dyadobacter fermentans</name>
    <dbReference type="NCBI Taxonomy" id="94254"/>
    <lineage>
        <taxon>Bacteria</taxon>
        <taxon>Pseudomonadati</taxon>
        <taxon>Bacteroidota</taxon>
        <taxon>Cytophagia</taxon>
        <taxon>Cytophagales</taxon>
        <taxon>Spirosomataceae</taxon>
        <taxon>Dyadobacter</taxon>
    </lineage>
</organism>
<evidence type="ECO:0000256" key="2">
    <source>
        <dbReference type="ARBA" id="ARBA00023125"/>
    </source>
</evidence>
<name>A0ABU1R0N0_9BACT</name>
<dbReference type="SMART" id="SM00448">
    <property type="entry name" value="REC"/>
    <property type="match status" value="1"/>
</dbReference>
<feature type="domain" description="Response regulatory" evidence="5">
    <location>
        <begin position="22"/>
        <end position="138"/>
    </location>
</feature>
<feature type="modified residue" description="4-aspartylphosphate" evidence="3">
    <location>
        <position position="73"/>
    </location>
</feature>
<dbReference type="CDD" id="cd17535">
    <property type="entry name" value="REC_NarL-like"/>
    <property type="match status" value="1"/>
</dbReference>
<sequence>MNAGSYLYPEIQIAFYNPDMYHILIIDDHPMVSVGVQAIIKTVVENSTIAFAYSFQEGLDVLAKTPVDLMVLDLAIPGSRGAEMIGAYREVQPDLKILVFSGRDELTNAPICLHRGANGFLHKNSFDSETAKAIRMILENKKYVSPKLKEAMLSNLMEGKSMQADPTAALTAREREVLGLLLTGKWLKSIADELNVKISTVGTQKNRIFKKMGVDNIVDLAKKFWYLEQSTADHL</sequence>
<dbReference type="PRINTS" id="PR00038">
    <property type="entry name" value="HTHLUXR"/>
</dbReference>
<dbReference type="InterPro" id="IPR001789">
    <property type="entry name" value="Sig_transdc_resp-reg_receiver"/>
</dbReference>
<dbReference type="CDD" id="cd06170">
    <property type="entry name" value="LuxR_C_like"/>
    <property type="match status" value="1"/>
</dbReference>
<dbReference type="Pfam" id="PF00072">
    <property type="entry name" value="Response_reg"/>
    <property type="match status" value="1"/>
</dbReference>
<dbReference type="InterPro" id="IPR011006">
    <property type="entry name" value="CheY-like_superfamily"/>
</dbReference>
<evidence type="ECO:0000259" key="5">
    <source>
        <dbReference type="PROSITE" id="PS50110"/>
    </source>
</evidence>
<reference evidence="6 7" key="1">
    <citation type="submission" date="2023-07" db="EMBL/GenBank/DDBJ databases">
        <title>Sorghum-associated microbial communities from plants grown in Nebraska, USA.</title>
        <authorList>
            <person name="Schachtman D."/>
        </authorList>
    </citation>
    <scope>NUCLEOTIDE SEQUENCE [LARGE SCALE GENOMIC DNA]</scope>
    <source>
        <strain evidence="6 7">BE57</strain>
    </source>
</reference>
<dbReference type="InterPro" id="IPR016032">
    <property type="entry name" value="Sig_transdc_resp-reg_C-effctor"/>
</dbReference>
<dbReference type="Gene3D" id="1.10.10.10">
    <property type="entry name" value="Winged helix-like DNA-binding domain superfamily/Winged helix DNA-binding domain"/>
    <property type="match status" value="1"/>
</dbReference>
<keyword evidence="2 6" id="KW-0238">DNA-binding</keyword>
<dbReference type="InterPro" id="IPR058245">
    <property type="entry name" value="NreC/VraR/RcsB-like_REC"/>
</dbReference>
<comment type="caution">
    <text evidence="6">The sequence shown here is derived from an EMBL/GenBank/DDBJ whole genome shotgun (WGS) entry which is preliminary data.</text>
</comment>
<dbReference type="SUPFAM" id="SSF46894">
    <property type="entry name" value="C-terminal effector domain of the bipartite response regulators"/>
    <property type="match status" value="1"/>
</dbReference>
<gene>
    <name evidence="6" type="ORF">J2W84_004009</name>
</gene>
<dbReference type="Pfam" id="PF00196">
    <property type="entry name" value="GerE"/>
    <property type="match status" value="1"/>
</dbReference>
<dbReference type="PROSITE" id="PS50110">
    <property type="entry name" value="RESPONSE_REGULATORY"/>
    <property type="match status" value="1"/>
</dbReference>
<dbReference type="PROSITE" id="PS50043">
    <property type="entry name" value="HTH_LUXR_2"/>
    <property type="match status" value="1"/>
</dbReference>
<proteinExistence type="predicted"/>
<evidence type="ECO:0000259" key="4">
    <source>
        <dbReference type="PROSITE" id="PS50043"/>
    </source>
</evidence>
<accession>A0ABU1R0N0</accession>
<evidence type="ECO:0000256" key="1">
    <source>
        <dbReference type="ARBA" id="ARBA00022553"/>
    </source>
</evidence>
<protein>
    <submittedName>
        <fullName evidence="6">DNA-binding NarL/FixJ family response regulator</fullName>
    </submittedName>
</protein>
<dbReference type="InterPro" id="IPR000792">
    <property type="entry name" value="Tscrpt_reg_LuxR_C"/>
</dbReference>
<dbReference type="EMBL" id="JAVDTI010000003">
    <property type="protein sequence ID" value="MDR6806961.1"/>
    <property type="molecule type" value="Genomic_DNA"/>
</dbReference>
<dbReference type="SUPFAM" id="SSF52172">
    <property type="entry name" value="CheY-like"/>
    <property type="match status" value="1"/>
</dbReference>
<dbReference type="InterPro" id="IPR036388">
    <property type="entry name" value="WH-like_DNA-bd_sf"/>
</dbReference>
<evidence type="ECO:0000313" key="7">
    <source>
        <dbReference type="Proteomes" id="UP001264980"/>
    </source>
</evidence>
<evidence type="ECO:0000313" key="6">
    <source>
        <dbReference type="EMBL" id="MDR6806961.1"/>
    </source>
</evidence>
<dbReference type="SMART" id="SM00421">
    <property type="entry name" value="HTH_LUXR"/>
    <property type="match status" value="1"/>
</dbReference>
<dbReference type="InterPro" id="IPR039420">
    <property type="entry name" value="WalR-like"/>
</dbReference>
<feature type="domain" description="HTH luxR-type" evidence="4">
    <location>
        <begin position="163"/>
        <end position="228"/>
    </location>
</feature>